<organism evidence="1">
    <name type="scientific">Puccinia triticina (isolate 1-1 / race 1 (BBBD))</name>
    <name type="common">Brown leaf rust fungus</name>
    <dbReference type="NCBI Taxonomy" id="630390"/>
    <lineage>
        <taxon>Eukaryota</taxon>
        <taxon>Fungi</taxon>
        <taxon>Dikarya</taxon>
        <taxon>Basidiomycota</taxon>
        <taxon>Pucciniomycotina</taxon>
        <taxon>Pucciniomycetes</taxon>
        <taxon>Pucciniales</taxon>
        <taxon>Pucciniaceae</taxon>
        <taxon>Puccinia</taxon>
    </lineage>
</organism>
<gene>
    <name evidence="1" type="ORF">PTTG_28348</name>
</gene>
<protein>
    <submittedName>
        <fullName evidence="1 2">Uncharacterized protein</fullName>
    </submittedName>
</protein>
<reference evidence="1" key="1">
    <citation type="submission" date="2009-11" db="EMBL/GenBank/DDBJ databases">
        <authorList>
            <consortium name="The Broad Institute Genome Sequencing Platform"/>
            <person name="Ward D."/>
            <person name="Feldgarden M."/>
            <person name="Earl A."/>
            <person name="Young S.K."/>
            <person name="Zeng Q."/>
            <person name="Koehrsen M."/>
            <person name="Alvarado L."/>
            <person name="Berlin A."/>
            <person name="Bochicchio J."/>
            <person name="Borenstein D."/>
            <person name="Chapman S.B."/>
            <person name="Chen Z."/>
            <person name="Engels R."/>
            <person name="Freedman E."/>
            <person name="Gellesch M."/>
            <person name="Goldberg J."/>
            <person name="Griggs A."/>
            <person name="Gujja S."/>
            <person name="Heilman E."/>
            <person name="Heiman D."/>
            <person name="Hepburn T."/>
            <person name="Howarth C."/>
            <person name="Jen D."/>
            <person name="Larson L."/>
            <person name="Lewis B."/>
            <person name="Mehta T."/>
            <person name="Park D."/>
            <person name="Pearson M."/>
            <person name="Roberts A."/>
            <person name="Saif S."/>
            <person name="Shea T."/>
            <person name="Shenoy N."/>
            <person name="Sisk P."/>
            <person name="Stolte C."/>
            <person name="Sykes S."/>
            <person name="Thomson T."/>
            <person name="Walk T."/>
            <person name="White J."/>
            <person name="Yandava C."/>
            <person name="Izard J."/>
            <person name="Baranova O.V."/>
            <person name="Blanton J.M."/>
            <person name="Tanner A.C."/>
            <person name="Dewhirst F.E."/>
            <person name="Haas B."/>
            <person name="Nusbaum C."/>
            <person name="Birren B."/>
        </authorList>
    </citation>
    <scope>NUCLEOTIDE SEQUENCE [LARGE SCALE GENOMIC DNA]</scope>
    <source>
        <strain evidence="1">1-1 BBBD Race 1</strain>
    </source>
</reference>
<reference evidence="2" key="4">
    <citation type="submission" date="2025-05" db="UniProtKB">
        <authorList>
            <consortium name="EnsemblFungi"/>
        </authorList>
    </citation>
    <scope>IDENTIFICATION</scope>
    <source>
        <strain evidence="2">isolate 1-1 / race 1 (BBBD)</strain>
    </source>
</reference>
<dbReference type="VEuPathDB" id="FungiDB:PTTG_28348"/>
<name>A0A180GD78_PUCT1</name>
<evidence type="ECO:0000313" key="3">
    <source>
        <dbReference type="Proteomes" id="UP000005240"/>
    </source>
</evidence>
<dbReference type="EnsemblFungi" id="PTTG_28348-t43_1">
    <property type="protein sequence ID" value="PTTG_28348-t43_1-p1"/>
    <property type="gene ID" value="PTTG_28348"/>
</dbReference>
<dbReference type="Proteomes" id="UP000005240">
    <property type="component" value="Unassembled WGS sequence"/>
</dbReference>
<sequence>MRFLCPPSKIQTSDTYSSIIRWEPVGASTGFTYLRLFFAIAGICLSASLPHGPTLSHRIQLSETATVNESLRTHQISTGTVETNVRIVFVDPQEEAPDGMYIIASNNPIGSPVSLTLRLNENRNIFNTIILPANSNLTPIGGTMRRPRSVLFLYTIINSEHSETNTAGGPATPVSDAET</sequence>
<evidence type="ECO:0000313" key="2">
    <source>
        <dbReference type="EnsemblFungi" id="PTTG_28348-t43_1-p1"/>
    </source>
</evidence>
<keyword evidence="3" id="KW-1185">Reference proteome</keyword>
<reference evidence="2 3" key="3">
    <citation type="journal article" date="2017" name="G3 (Bethesda)">
        <title>Comparative analysis highlights variable genome content of wheat rusts and divergence of the mating loci.</title>
        <authorList>
            <person name="Cuomo C.A."/>
            <person name="Bakkeren G."/>
            <person name="Khalil H.B."/>
            <person name="Panwar V."/>
            <person name="Joly D."/>
            <person name="Linning R."/>
            <person name="Sakthikumar S."/>
            <person name="Song X."/>
            <person name="Adiconis X."/>
            <person name="Fan L."/>
            <person name="Goldberg J.M."/>
            <person name="Levin J.Z."/>
            <person name="Young S."/>
            <person name="Zeng Q."/>
            <person name="Anikster Y."/>
            <person name="Bruce M."/>
            <person name="Wang M."/>
            <person name="Yin C."/>
            <person name="McCallum B."/>
            <person name="Szabo L.J."/>
            <person name="Hulbert S."/>
            <person name="Chen X."/>
            <person name="Fellers J.P."/>
        </authorList>
    </citation>
    <scope>NUCLEOTIDE SEQUENCE</scope>
    <source>
        <strain evidence="3">Isolate 1-1 / race 1 (BBBD)</strain>
        <strain evidence="2">isolate 1-1 / race 1 (BBBD)</strain>
    </source>
</reference>
<proteinExistence type="predicted"/>
<evidence type="ECO:0000313" key="1">
    <source>
        <dbReference type="EMBL" id="OAV90408.1"/>
    </source>
</evidence>
<dbReference type="EMBL" id="ADAS02000102">
    <property type="protein sequence ID" value="OAV90408.1"/>
    <property type="molecule type" value="Genomic_DNA"/>
</dbReference>
<accession>A0A180GD78</accession>
<dbReference type="AlphaFoldDB" id="A0A180GD78"/>
<reference evidence="1" key="2">
    <citation type="submission" date="2016-05" db="EMBL/GenBank/DDBJ databases">
        <title>Comparative analysis highlights variable genome content of wheat rusts and divergence of the mating loci.</title>
        <authorList>
            <person name="Cuomo C.A."/>
            <person name="Bakkeren G."/>
            <person name="Szabo L."/>
            <person name="Khalil H."/>
            <person name="Joly D."/>
            <person name="Goldberg J."/>
            <person name="Young S."/>
            <person name="Zeng Q."/>
            <person name="Fellers J."/>
        </authorList>
    </citation>
    <scope>NUCLEOTIDE SEQUENCE [LARGE SCALE GENOMIC DNA]</scope>
    <source>
        <strain evidence="1">1-1 BBBD Race 1</strain>
    </source>
</reference>